<evidence type="ECO:0000256" key="3">
    <source>
        <dbReference type="SAM" id="SignalP"/>
    </source>
</evidence>
<dbReference type="InterPro" id="IPR018635">
    <property type="entry name" value="UPF0319"/>
</dbReference>
<sequence>MYMNKNFISTMGCIVLLVSHLVQAEVKIKVPDSINLLVVNSLKPEIKKGDLFGSDILVLPDGENQIVFKFQPSIEDGDTIRKVYSDIIVAKFNESNKELQFQLPTYRSLNQARDEIEFFDWALLDSHEVQIDMQKDALGVKGLQLGRNFIEDVMDYNMRGGVAAITVGTVAAQSLPVKRSVKSDSENIAQLKAWYLKANKQERKDFQVWLIDQK</sequence>
<keyword evidence="5" id="KW-1185">Reference proteome</keyword>
<dbReference type="AlphaFoldDB" id="A0A368LMC6"/>
<evidence type="ECO:0000313" key="5">
    <source>
        <dbReference type="Proteomes" id="UP000252479"/>
    </source>
</evidence>
<gene>
    <name evidence="4" type="ORF">CIK83_04910</name>
</gene>
<name>A0A368LMC6_9VIBR</name>
<comment type="similarity">
    <text evidence="1">Belongs to the UPF0319 family.</text>
</comment>
<accession>A0A368LMC6</accession>
<dbReference type="EMBL" id="QPGL01000001">
    <property type="protein sequence ID" value="RCS73007.1"/>
    <property type="molecule type" value="Genomic_DNA"/>
</dbReference>
<dbReference type="PANTHER" id="PTHR38108:SF1">
    <property type="entry name" value="UPF0319 PROTEIN YCCT"/>
    <property type="match status" value="1"/>
</dbReference>
<comment type="caution">
    <text evidence="4">The sequence shown here is derived from an EMBL/GenBank/DDBJ whole genome shotgun (WGS) entry which is preliminary data.</text>
</comment>
<dbReference type="Proteomes" id="UP000252479">
    <property type="component" value="Unassembled WGS sequence"/>
</dbReference>
<feature type="signal peptide" evidence="3">
    <location>
        <begin position="1"/>
        <end position="24"/>
    </location>
</feature>
<keyword evidence="2 3" id="KW-0732">Signal</keyword>
<protein>
    <submittedName>
        <fullName evidence="4">DUF2057 domain-containing protein</fullName>
    </submittedName>
</protein>
<reference evidence="4 5" key="1">
    <citation type="journal article" date="2017" name="Elife">
        <title>Extensive horizontal gene transfer in cheese-associated bacteria.</title>
        <authorList>
            <person name="Bonham K.S."/>
            <person name="Wolfe B.E."/>
            <person name="Dutton R.J."/>
        </authorList>
    </citation>
    <scope>NUCLEOTIDE SEQUENCE [LARGE SCALE GENOMIC DNA]</scope>
    <source>
        <strain evidence="4 5">JB196</strain>
    </source>
</reference>
<evidence type="ECO:0000256" key="1">
    <source>
        <dbReference type="ARBA" id="ARBA00008490"/>
    </source>
</evidence>
<dbReference type="Pfam" id="PF09829">
    <property type="entry name" value="DUF2057"/>
    <property type="match status" value="1"/>
</dbReference>
<feature type="chain" id="PRO_5016942500" evidence="3">
    <location>
        <begin position="25"/>
        <end position="214"/>
    </location>
</feature>
<proteinExistence type="inferred from homology"/>
<evidence type="ECO:0000256" key="2">
    <source>
        <dbReference type="ARBA" id="ARBA00022729"/>
    </source>
</evidence>
<evidence type="ECO:0000313" key="4">
    <source>
        <dbReference type="EMBL" id="RCS73007.1"/>
    </source>
</evidence>
<organism evidence="4 5">
    <name type="scientific">Vibrio casei</name>
    <dbReference type="NCBI Taxonomy" id="673372"/>
    <lineage>
        <taxon>Bacteria</taxon>
        <taxon>Pseudomonadati</taxon>
        <taxon>Pseudomonadota</taxon>
        <taxon>Gammaproteobacteria</taxon>
        <taxon>Vibrionales</taxon>
        <taxon>Vibrionaceae</taxon>
        <taxon>Vibrio</taxon>
    </lineage>
</organism>
<dbReference type="PANTHER" id="PTHR38108">
    <property type="entry name" value="UPF0319 PROTEIN YCCT"/>
    <property type="match status" value="1"/>
</dbReference>